<evidence type="ECO:0000313" key="2">
    <source>
        <dbReference type="Proteomes" id="UP000241592"/>
    </source>
</evidence>
<dbReference type="EMBL" id="MG018927">
    <property type="protein sequence ID" value="ATW58075.1"/>
    <property type="molecule type" value="Genomic_DNA"/>
</dbReference>
<keyword evidence="2" id="KW-1185">Reference proteome</keyword>
<name>A0A2H4P7C9_9CAUD</name>
<organism evidence="1 2">
    <name type="scientific">Pseudomonas phage nickie</name>
    <dbReference type="NCBI Taxonomy" id="2048977"/>
    <lineage>
        <taxon>Viruses</taxon>
        <taxon>Duplodnaviria</taxon>
        <taxon>Heunggongvirae</taxon>
        <taxon>Uroviricota</taxon>
        <taxon>Caudoviricetes</taxon>
        <taxon>Nickievirus</taxon>
        <taxon>Nickievirus nickie</taxon>
    </lineage>
</organism>
<accession>A0A2H4P7C9</accession>
<dbReference type="Proteomes" id="UP000241592">
    <property type="component" value="Segment"/>
</dbReference>
<evidence type="ECO:0000313" key="1">
    <source>
        <dbReference type="EMBL" id="ATW58075.1"/>
    </source>
</evidence>
<sequence length="115" mass="13403">MKNLAILLREMHAHEDGMTLEQYLGHFTRVFKEQGLFKLESCEGDTGFLLRSDDGTYHVWFMGTTTSPRYEGERYHVTETTTWAPEKLSEAMNALMMQMQIDCEGLIERNGEKYQ</sequence>
<proteinExistence type="predicted"/>
<protein>
    <submittedName>
        <fullName evidence="1">Uncharacterized protein</fullName>
    </submittedName>
</protein>
<reference evidence="1 2" key="1">
    <citation type="submission" date="2017-09" db="EMBL/GenBank/DDBJ databases">
        <authorList>
            <person name="Ehlers B."/>
            <person name="Leendertz F.H."/>
        </authorList>
    </citation>
    <scope>NUCLEOTIDE SEQUENCE [LARGE SCALE GENOMIC DNA]</scope>
</reference>
<gene>
    <name evidence="1" type="ORF">CNR34_00142</name>
</gene>